<keyword evidence="1" id="KW-1133">Transmembrane helix</keyword>
<dbReference type="RefSeq" id="WP_135526646.1">
    <property type="nucleotide sequence ID" value="NZ_SRLH01000005.1"/>
</dbReference>
<reference evidence="2 3" key="1">
    <citation type="submission" date="2019-04" db="EMBL/GenBank/DDBJ databases">
        <title>Flavobacterium sp. strain DS2-A Genome sequencing and assembly.</title>
        <authorList>
            <person name="Kim I."/>
        </authorList>
    </citation>
    <scope>NUCLEOTIDE SEQUENCE [LARGE SCALE GENOMIC DNA]</scope>
    <source>
        <strain evidence="2 3">DS2-A</strain>
    </source>
</reference>
<feature type="transmembrane region" description="Helical" evidence="1">
    <location>
        <begin position="63"/>
        <end position="90"/>
    </location>
</feature>
<accession>A0A4Z0L6J7</accession>
<feature type="transmembrane region" description="Helical" evidence="1">
    <location>
        <begin position="33"/>
        <end position="51"/>
    </location>
</feature>
<protein>
    <recommendedName>
        <fullName evidence="4">DUF4199 domain-containing protein</fullName>
    </recommendedName>
</protein>
<dbReference type="OrthoDB" id="1361176at2"/>
<dbReference type="EMBL" id="SRLH01000005">
    <property type="protein sequence ID" value="TGD57607.1"/>
    <property type="molecule type" value="Genomic_DNA"/>
</dbReference>
<keyword evidence="1" id="KW-0812">Transmembrane</keyword>
<dbReference type="Proteomes" id="UP000297407">
    <property type="component" value="Unassembled WGS sequence"/>
</dbReference>
<evidence type="ECO:0008006" key="4">
    <source>
        <dbReference type="Google" id="ProtNLM"/>
    </source>
</evidence>
<keyword evidence="1" id="KW-0472">Membrane</keyword>
<evidence type="ECO:0000256" key="1">
    <source>
        <dbReference type="SAM" id="Phobius"/>
    </source>
</evidence>
<feature type="transmembrane region" description="Helical" evidence="1">
    <location>
        <begin position="7"/>
        <end position="27"/>
    </location>
</feature>
<dbReference type="AlphaFoldDB" id="A0A4Z0L6J7"/>
<evidence type="ECO:0000313" key="2">
    <source>
        <dbReference type="EMBL" id="TGD57607.1"/>
    </source>
</evidence>
<name>A0A4Z0L6J7_9FLAO</name>
<comment type="caution">
    <text evidence="2">The sequence shown here is derived from an EMBL/GenBank/DDBJ whole genome shotgun (WGS) entry which is preliminary data.</text>
</comment>
<gene>
    <name evidence="2" type="ORF">E4635_10480</name>
</gene>
<organism evidence="2 3">
    <name type="scientific">Flavobacterium humi</name>
    <dbReference type="NCBI Taxonomy" id="2562683"/>
    <lineage>
        <taxon>Bacteria</taxon>
        <taxon>Pseudomonadati</taxon>
        <taxon>Bacteroidota</taxon>
        <taxon>Flavobacteriia</taxon>
        <taxon>Flavobacteriales</taxon>
        <taxon>Flavobacteriaceae</taxon>
        <taxon>Flavobacterium</taxon>
    </lineage>
</organism>
<feature type="transmembrane region" description="Helical" evidence="1">
    <location>
        <begin position="113"/>
        <end position="139"/>
    </location>
</feature>
<evidence type="ECO:0000313" key="3">
    <source>
        <dbReference type="Proteomes" id="UP000297407"/>
    </source>
</evidence>
<proteinExistence type="predicted"/>
<keyword evidence="3" id="KW-1185">Reference proteome</keyword>
<sequence>MNLPKEVNNGILIFISIGIYFLTMEFLGLSDIFLLRVLNIFIVVYFLNKTIKSNYYEGKSEYLPNLISGTLTSLIGVFLSVAALLVYISLKGGNSYLEKLSENFLFGGGEPSMYQYCLGLLFEGIASSIIITFTLMQYWKDTRKRILK</sequence>